<feature type="domain" description="Phage tail collar" evidence="1">
    <location>
        <begin position="7"/>
        <end position="63"/>
    </location>
</feature>
<dbReference type="Proteomes" id="UP000269115">
    <property type="component" value="Unassembled WGS sequence"/>
</dbReference>
<evidence type="ECO:0000259" key="1">
    <source>
        <dbReference type="Pfam" id="PF07484"/>
    </source>
</evidence>
<dbReference type="InterPro" id="IPR037053">
    <property type="entry name" value="Phage_tail_collar_dom_sf"/>
</dbReference>
<sequence>MSEAFIGEIRLFAGNYEPQDWALCNGQLLSIQQNQVLFTLLGTTYGGDGVNTFALPDMRGRVPVGAGAGPGLTQRNLGQAMGSAQTTIGVQHMPAHSHTFYASTQLADAASPVDTQAPASRTLGVFTAQSSTKGLYSNGGTNPNVTLNSAAVSVAPGGGQPHANLMGSMALNYIIALAGIYPSQQ</sequence>
<dbReference type="EMBL" id="RJUR01000014">
    <property type="protein sequence ID" value="ROQ48708.1"/>
    <property type="molecule type" value="Genomic_DNA"/>
</dbReference>
<comment type="caution">
    <text evidence="2">The sequence shown here is derived from an EMBL/GenBank/DDBJ whole genome shotgun (WGS) entry which is preliminary data.</text>
</comment>
<accession>A0A9X8EF48</accession>
<dbReference type="AlphaFoldDB" id="A0A9X8EF48"/>
<protein>
    <submittedName>
        <fullName evidence="2">Microcystin-dependent protein</fullName>
    </submittedName>
</protein>
<dbReference type="SUPFAM" id="SSF88874">
    <property type="entry name" value="Receptor-binding domain of short tail fibre protein gp12"/>
    <property type="match status" value="1"/>
</dbReference>
<gene>
    <name evidence="2" type="ORF">EDF85_3009</name>
</gene>
<name>A0A9X8EF48_PSEPU</name>
<evidence type="ECO:0000313" key="3">
    <source>
        <dbReference type="Proteomes" id="UP000269115"/>
    </source>
</evidence>
<proteinExistence type="predicted"/>
<dbReference type="OrthoDB" id="9810174at2"/>
<evidence type="ECO:0000313" key="2">
    <source>
        <dbReference type="EMBL" id="ROQ48708.1"/>
    </source>
</evidence>
<dbReference type="InterPro" id="IPR011083">
    <property type="entry name" value="Phage_tail_collar_dom"/>
</dbReference>
<dbReference type="Pfam" id="PF07484">
    <property type="entry name" value="Collar"/>
    <property type="match status" value="1"/>
</dbReference>
<organism evidence="2 3">
    <name type="scientific">Pseudomonas putida</name>
    <name type="common">Arthrobacter siderocapsulatus</name>
    <dbReference type="NCBI Taxonomy" id="303"/>
    <lineage>
        <taxon>Bacteria</taxon>
        <taxon>Pseudomonadati</taxon>
        <taxon>Pseudomonadota</taxon>
        <taxon>Gammaproteobacteria</taxon>
        <taxon>Pseudomonadales</taxon>
        <taxon>Pseudomonadaceae</taxon>
        <taxon>Pseudomonas</taxon>
    </lineage>
</organism>
<reference evidence="2 3" key="1">
    <citation type="submission" date="2018-11" db="EMBL/GenBank/DDBJ databases">
        <title>Genomic analyses of the natural microbiome of Caenorhabditis elegans.</title>
        <authorList>
            <person name="Samuel B."/>
        </authorList>
    </citation>
    <scope>NUCLEOTIDE SEQUENCE [LARGE SCALE GENOMIC DNA]</scope>
    <source>
        <strain evidence="2 3">BIGb0473</strain>
    </source>
</reference>
<dbReference type="RefSeq" id="WP_043861238.1">
    <property type="nucleotide sequence ID" value="NZ_RJUR01000014.1"/>
</dbReference>
<dbReference type="Gene3D" id="3.90.1340.10">
    <property type="entry name" value="Phage tail collar domain"/>
    <property type="match status" value="1"/>
</dbReference>